<keyword evidence="3" id="KW-0862">Zinc</keyword>
<comment type="caution">
    <text evidence="7">The sequence shown here is derived from an EMBL/GenBank/DDBJ whole genome shotgun (WGS) entry which is preliminary data.</text>
</comment>
<dbReference type="SUPFAM" id="SSF57903">
    <property type="entry name" value="FYVE/PHD zinc finger"/>
    <property type="match status" value="1"/>
</dbReference>
<dbReference type="GO" id="GO:0008270">
    <property type="term" value="F:zinc ion binding"/>
    <property type="evidence" value="ECO:0007669"/>
    <property type="project" value="UniProtKB-KW"/>
</dbReference>
<dbReference type="OrthoDB" id="283066at2759"/>
<keyword evidence="8" id="KW-1185">Reference proteome</keyword>
<dbReference type="InParanoid" id="A0A2R5GWL8"/>
<dbReference type="InterPro" id="IPR043145">
    <property type="entry name" value="Znf_ZZ_sf"/>
</dbReference>
<evidence type="ECO:0000313" key="7">
    <source>
        <dbReference type="EMBL" id="GBG32334.1"/>
    </source>
</evidence>
<dbReference type="Proteomes" id="UP000241890">
    <property type="component" value="Unassembled WGS sequence"/>
</dbReference>
<keyword evidence="1" id="KW-0479">Metal-binding</keyword>
<evidence type="ECO:0000256" key="1">
    <source>
        <dbReference type="ARBA" id="ARBA00022723"/>
    </source>
</evidence>
<feature type="compositionally biased region" description="Polar residues" evidence="4">
    <location>
        <begin position="23"/>
        <end position="35"/>
    </location>
</feature>
<dbReference type="InterPro" id="IPR013083">
    <property type="entry name" value="Znf_RING/FYVE/PHD"/>
</dbReference>
<protein>
    <submittedName>
        <fullName evidence="7">Lysine-specific demethylase 5C</fullName>
    </submittedName>
</protein>
<accession>A0A2R5GWL8</accession>
<evidence type="ECO:0000256" key="3">
    <source>
        <dbReference type="ARBA" id="ARBA00022833"/>
    </source>
</evidence>
<feature type="domain" description="ZZ-type" evidence="6">
    <location>
        <begin position="402"/>
        <end position="445"/>
    </location>
</feature>
<evidence type="ECO:0000259" key="6">
    <source>
        <dbReference type="SMART" id="SM00291"/>
    </source>
</evidence>
<dbReference type="Pfam" id="PF00569">
    <property type="entry name" value="ZZ"/>
    <property type="match status" value="1"/>
</dbReference>
<dbReference type="InterPro" id="IPR001965">
    <property type="entry name" value="Znf_PHD"/>
</dbReference>
<keyword evidence="7" id="KW-0808">Transferase</keyword>
<dbReference type="InterPro" id="IPR011011">
    <property type="entry name" value="Znf_FYVE_PHD"/>
</dbReference>
<feature type="compositionally biased region" description="Low complexity" evidence="4">
    <location>
        <begin position="451"/>
        <end position="463"/>
    </location>
</feature>
<dbReference type="Gene3D" id="3.30.40.10">
    <property type="entry name" value="Zinc/RING finger domain, C3HC4 (zinc finger)"/>
    <property type="match status" value="1"/>
</dbReference>
<dbReference type="Gene3D" id="3.30.60.90">
    <property type="match status" value="1"/>
</dbReference>
<feature type="domain" description="Zinc finger PHD-type" evidence="5">
    <location>
        <begin position="300"/>
        <end position="368"/>
    </location>
</feature>
<evidence type="ECO:0000313" key="8">
    <source>
        <dbReference type="Proteomes" id="UP000241890"/>
    </source>
</evidence>
<keyword evidence="7" id="KW-0489">Methyltransferase</keyword>
<dbReference type="SMART" id="SM00249">
    <property type="entry name" value="PHD"/>
    <property type="match status" value="1"/>
</dbReference>
<feature type="region of interest" description="Disordered" evidence="4">
    <location>
        <begin position="1"/>
        <end position="93"/>
    </location>
</feature>
<dbReference type="SMART" id="SM00291">
    <property type="entry name" value="ZnF_ZZ"/>
    <property type="match status" value="1"/>
</dbReference>
<dbReference type="GO" id="GO:0008168">
    <property type="term" value="F:methyltransferase activity"/>
    <property type="evidence" value="ECO:0007669"/>
    <property type="project" value="UniProtKB-KW"/>
</dbReference>
<dbReference type="SUPFAM" id="SSF57850">
    <property type="entry name" value="RING/U-box"/>
    <property type="match status" value="1"/>
</dbReference>
<feature type="region of interest" description="Disordered" evidence="4">
    <location>
        <begin position="451"/>
        <end position="473"/>
    </location>
</feature>
<keyword evidence="2" id="KW-0863">Zinc-finger</keyword>
<name>A0A2R5GWL8_9STRA</name>
<gene>
    <name evidence="7" type="ORF">FCC1311_085592</name>
</gene>
<dbReference type="AlphaFoldDB" id="A0A2R5GWL8"/>
<sequence length="481" mass="51752">MSAPQAPKGNGSAHKPGPAGDINVNTATPKNTTSLVPEGKSNARKEAQTQAKTSKPSKPKATVAPTKIIPVTKGVGEKTSRAAANPVAPQGGNVPLAAGGSSFVKPEAPIPLQAPKEEVLAPPPWRDGGARADVISPLPMNRVERFVERHRRWKNRYCWPDEEASEVLSYRDVHLNVDAVTTKQLCVCQLCKCKVGVTRFANHLETCSRRAARKRGRTSAAQGSVASVGSTSVLAQASQGDLSRGSANKKARAGTSASLGAAARAHASLAEANIKKKSLSLAREASKKLPAPVFLDESFRCRACNLRGNVDDSTILCDGCDRGYHIRCIHRLGLNVDKLARDDGKETVDELRDRLTSIAEPYFCVECLPKLGEEHRGTVNSPTLGMSTSEKVKHGRIYAETGPIEFICDSCQKQISKSRWRCLVCNNFDACNDCHQNFVRHANNPKASFEASMSSSLNSESPSGTKPCVHHGTHRAQRIAL</sequence>
<dbReference type="GO" id="GO:0032259">
    <property type="term" value="P:methylation"/>
    <property type="evidence" value="ECO:0007669"/>
    <property type="project" value="UniProtKB-KW"/>
</dbReference>
<dbReference type="CDD" id="cd02249">
    <property type="entry name" value="ZZ"/>
    <property type="match status" value="1"/>
</dbReference>
<reference evidence="7 8" key="1">
    <citation type="submission" date="2017-12" db="EMBL/GenBank/DDBJ databases">
        <title>Sequencing, de novo assembly and annotation of complete genome of a new Thraustochytrid species, strain FCC1311.</title>
        <authorList>
            <person name="Sedici K."/>
            <person name="Godart F."/>
            <person name="Aiese Cigliano R."/>
            <person name="Sanseverino W."/>
            <person name="Barakat M."/>
            <person name="Ortet P."/>
            <person name="Marechal E."/>
            <person name="Cagnac O."/>
            <person name="Amato A."/>
        </authorList>
    </citation>
    <scope>NUCLEOTIDE SEQUENCE [LARGE SCALE GENOMIC DNA]</scope>
</reference>
<proteinExistence type="predicted"/>
<dbReference type="InterPro" id="IPR000433">
    <property type="entry name" value="Znf_ZZ"/>
</dbReference>
<evidence type="ECO:0000256" key="2">
    <source>
        <dbReference type="ARBA" id="ARBA00022771"/>
    </source>
</evidence>
<evidence type="ECO:0000259" key="5">
    <source>
        <dbReference type="SMART" id="SM00249"/>
    </source>
</evidence>
<organism evidence="7 8">
    <name type="scientific">Hondaea fermentalgiana</name>
    <dbReference type="NCBI Taxonomy" id="2315210"/>
    <lineage>
        <taxon>Eukaryota</taxon>
        <taxon>Sar</taxon>
        <taxon>Stramenopiles</taxon>
        <taxon>Bigyra</taxon>
        <taxon>Labyrinthulomycetes</taxon>
        <taxon>Thraustochytrida</taxon>
        <taxon>Thraustochytriidae</taxon>
        <taxon>Hondaea</taxon>
    </lineage>
</organism>
<evidence type="ECO:0000256" key="4">
    <source>
        <dbReference type="SAM" id="MobiDB-lite"/>
    </source>
</evidence>
<dbReference type="EMBL" id="BEYU01000121">
    <property type="protein sequence ID" value="GBG32334.1"/>
    <property type="molecule type" value="Genomic_DNA"/>
</dbReference>